<keyword evidence="1" id="KW-0732">Signal</keyword>
<evidence type="ECO:0000313" key="2">
    <source>
        <dbReference type="EMBL" id="CBY85061.1"/>
    </source>
</evidence>
<proteinExistence type="evidence at transcript level"/>
<protein>
    <submittedName>
        <fullName evidence="2">Beta-defensin-like protein 10</fullName>
    </submittedName>
</protein>
<evidence type="ECO:0000256" key="1">
    <source>
        <dbReference type="SAM" id="SignalP"/>
    </source>
</evidence>
<gene>
    <name evidence="2" type="primary">bd10</name>
</gene>
<feature type="chain" id="PRO_5003507224" evidence="1">
    <location>
        <begin position="23"/>
        <end position="67"/>
    </location>
</feature>
<dbReference type="AlphaFoldDB" id="G7ZL98"/>
<sequence length="67" mass="7497">MKIYYTVVLILCITLIIAPGCTKKPRIKSTVQCRHQGGTCGKKCTMAKKIGKCDKKFQCCKGTERKD</sequence>
<accession>G7ZL98</accession>
<organism evidence="2">
    <name type="scientific">Anolis carolinensis</name>
    <name type="common">Green anole</name>
    <name type="synonym">American chameleon</name>
    <dbReference type="NCBI Taxonomy" id="28377"/>
    <lineage>
        <taxon>Eukaryota</taxon>
        <taxon>Metazoa</taxon>
        <taxon>Chordata</taxon>
        <taxon>Craniata</taxon>
        <taxon>Vertebrata</taxon>
        <taxon>Euteleostomi</taxon>
        <taxon>Lepidosauria</taxon>
        <taxon>Squamata</taxon>
        <taxon>Bifurcata</taxon>
        <taxon>Unidentata</taxon>
        <taxon>Episquamata</taxon>
        <taxon>Toxicofera</taxon>
        <taxon>Iguania</taxon>
        <taxon>Dactyloidae</taxon>
        <taxon>Anolis</taxon>
    </lineage>
</organism>
<dbReference type="EMBL" id="FR751000">
    <property type="protein sequence ID" value="CBY85061.1"/>
    <property type="molecule type" value="mRNA"/>
</dbReference>
<name>G7ZL98_ANOCA</name>
<feature type="signal peptide" evidence="1">
    <location>
        <begin position="1"/>
        <end position="22"/>
    </location>
</feature>
<reference evidence="2" key="1">
    <citation type="journal article" date="2012" name="Dev. Comp. Immunol.">
        <title>Bioinformatic and molecular characterization of beta-defensins-like peptides isolated from the green lizard Anolis carolinensis.</title>
        <authorList>
            <person name="Dalla Valle L."/>
            <person name="Benato F."/>
            <person name="Quinzani S."/>
            <person name="Alibardi L."/>
        </authorList>
    </citation>
    <scope>NUCLEOTIDE SEQUENCE</scope>
    <source>
        <tissue evidence="2">Testis</tissue>
    </source>
</reference>